<evidence type="ECO:0008006" key="3">
    <source>
        <dbReference type="Google" id="ProtNLM"/>
    </source>
</evidence>
<comment type="caution">
    <text evidence="1">The sequence shown here is derived from an EMBL/GenBank/DDBJ whole genome shotgun (WGS) entry which is preliminary data.</text>
</comment>
<organism evidence="1 2">
    <name type="scientific">Lactuca sativa</name>
    <name type="common">Garden lettuce</name>
    <dbReference type="NCBI Taxonomy" id="4236"/>
    <lineage>
        <taxon>Eukaryota</taxon>
        <taxon>Viridiplantae</taxon>
        <taxon>Streptophyta</taxon>
        <taxon>Embryophyta</taxon>
        <taxon>Tracheophyta</taxon>
        <taxon>Spermatophyta</taxon>
        <taxon>Magnoliopsida</taxon>
        <taxon>eudicotyledons</taxon>
        <taxon>Gunneridae</taxon>
        <taxon>Pentapetalae</taxon>
        <taxon>asterids</taxon>
        <taxon>campanulids</taxon>
        <taxon>Asterales</taxon>
        <taxon>Asteraceae</taxon>
        <taxon>Cichorioideae</taxon>
        <taxon>Cichorieae</taxon>
        <taxon>Lactucinae</taxon>
        <taxon>Lactuca</taxon>
    </lineage>
</organism>
<name>A0A9R1WJE4_LACSA</name>
<gene>
    <name evidence="1" type="ORF">LSAT_V11C100030150</name>
</gene>
<evidence type="ECO:0000313" key="1">
    <source>
        <dbReference type="EMBL" id="KAJ0224778.1"/>
    </source>
</evidence>
<sequence>MLKRKRRKLSISGLMVDGLWVCNPNQIKDHFLRLYKEKIKSFLGAMLSQPSPRLKRLALVHTEKNHSAIWSCGSDRALGPDGFSFRFIKKIWEMLKDDIYNFVDDFFRMV</sequence>
<dbReference type="AlphaFoldDB" id="A0A9R1WJE4"/>
<reference evidence="1 2" key="1">
    <citation type="journal article" date="2017" name="Nat. Commun.">
        <title>Genome assembly with in vitro proximity ligation data and whole-genome triplication in lettuce.</title>
        <authorList>
            <person name="Reyes-Chin-Wo S."/>
            <person name="Wang Z."/>
            <person name="Yang X."/>
            <person name="Kozik A."/>
            <person name="Arikit S."/>
            <person name="Song C."/>
            <person name="Xia L."/>
            <person name="Froenicke L."/>
            <person name="Lavelle D.O."/>
            <person name="Truco M.J."/>
            <person name="Xia R."/>
            <person name="Zhu S."/>
            <person name="Xu C."/>
            <person name="Xu H."/>
            <person name="Xu X."/>
            <person name="Cox K."/>
            <person name="Korf I."/>
            <person name="Meyers B.C."/>
            <person name="Michelmore R.W."/>
        </authorList>
    </citation>
    <scope>NUCLEOTIDE SEQUENCE [LARGE SCALE GENOMIC DNA]</scope>
    <source>
        <strain evidence="2">cv. Salinas</strain>
        <tissue evidence="1">Seedlings</tissue>
    </source>
</reference>
<protein>
    <recommendedName>
        <fullName evidence="3">Reverse transcriptase domain-containing protein</fullName>
    </recommendedName>
</protein>
<proteinExistence type="predicted"/>
<evidence type="ECO:0000313" key="2">
    <source>
        <dbReference type="Proteomes" id="UP000235145"/>
    </source>
</evidence>
<dbReference type="EMBL" id="NBSK02000001">
    <property type="protein sequence ID" value="KAJ0224778.1"/>
    <property type="molecule type" value="Genomic_DNA"/>
</dbReference>
<accession>A0A9R1WJE4</accession>
<dbReference type="Proteomes" id="UP000235145">
    <property type="component" value="Unassembled WGS sequence"/>
</dbReference>
<keyword evidence="2" id="KW-1185">Reference proteome</keyword>